<organism evidence="1 2">
    <name type="scientific">Tolypocladium paradoxum</name>
    <dbReference type="NCBI Taxonomy" id="94208"/>
    <lineage>
        <taxon>Eukaryota</taxon>
        <taxon>Fungi</taxon>
        <taxon>Dikarya</taxon>
        <taxon>Ascomycota</taxon>
        <taxon>Pezizomycotina</taxon>
        <taxon>Sordariomycetes</taxon>
        <taxon>Hypocreomycetidae</taxon>
        <taxon>Hypocreales</taxon>
        <taxon>Ophiocordycipitaceae</taxon>
        <taxon>Tolypocladium</taxon>
    </lineage>
</organism>
<keyword evidence="2" id="KW-1185">Reference proteome</keyword>
<dbReference type="STRING" id="94208.A0A2S4KL65"/>
<accession>A0A2S4KL65</accession>
<dbReference type="EMBL" id="PKSG01001121">
    <property type="protein sequence ID" value="POR30957.1"/>
    <property type="molecule type" value="Genomic_DNA"/>
</dbReference>
<reference evidence="1 2" key="1">
    <citation type="submission" date="2018-01" db="EMBL/GenBank/DDBJ databases">
        <title>Harnessing the power of phylogenomics to disentangle the directionality and signatures of interkingdom host jumping in the parasitic fungal genus Tolypocladium.</title>
        <authorList>
            <person name="Quandt C.A."/>
            <person name="Patterson W."/>
            <person name="Spatafora J.W."/>
        </authorList>
    </citation>
    <scope>NUCLEOTIDE SEQUENCE [LARGE SCALE GENOMIC DNA]</scope>
    <source>
        <strain evidence="1 2">NRBC 100945</strain>
    </source>
</reference>
<comment type="caution">
    <text evidence="1">The sequence shown here is derived from an EMBL/GenBank/DDBJ whole genome shotgun (WGS) entry which is preliminary data.</text>
</comment>
<dbReference type="OrthoDB" id="509690at2759"/>
<evidence type="ECO:0000313" key="2">
    <source>
        <dbReference type="Proteomes" id="UP000237481"/>
    </source>
</evidence>
<name>A0A2S4KL65_9HYPO</name>
<proteinExistence type="predicted"/>
<gene>
    <name evidence="1" type="ORF">TPAR_08839</name>
</gene>
<sequence>MTRLAWSIFPCDTKHGGNSGAEIDQSAGKARINELERSDVGGPIDLSCRASPARWCNLVLLPISASSTFINMITNGDDPSSSPVSAIVNTYAPVGASTFNVTGSSKLDAGRRIMVQRAVTASWVPANGMADLVRSGHPQTWIPVSSSRSCPAAQSSLLTCHEVGYFVRQPRKIKAISGN</sequence>
<dbReference type="AlphaFoldDB" id="A0A2S4KL65"/>
<dbReference type="Proteomes" id="UP000237481">
    <property type="component" value="Unassembled WGS sequence"/>
</dbReference>
<evidence type="ECO:0000313" key="1">
    <source>
        <dbReference type="EMBL" id="POR30957.1"/>
    </source>
</evidence>
<protein>
    <submittedName>
        <fullName evidence="1">Uncharacterized protein</fullName>
    </submittedName>
</protein>